<dbReference type="AlphaFoldDB" id="A0A5P1F341"/>
<name>A0A5P1F341_ASPOF</name>
<dbReference type="EMBL" id="CM007384">
    <property type="protein sequence ID" value="ONK71051.1"/>
    <property type="molecule type" value="Genomic_DNA"/>
</dbReference>
<proteinExistence type="predicted"/>
<feature type="region of interest" description="Disordered" evidence="1">
    <location>
        <begin position="77"/>
        <end position="109"/>
    </location>
</feature>
<protein>
    <submittedName>
        <fullName evidence="2">Uncharacterized protein</fullName>
    </submittedName>
</protein>
<feature type="compositionally biased region" description="Gly residues" evidence="1">
    <location>
        <begin position="143"/>
        <end position="154"/>
    </location>
</feature>
<reference evidence="3" key="1">
    <citation type="journal article" date="2017" name="Nat. Commun.">
        <title>The asparagus genome sheds light on the origin and evolution of a young Y chromosome.</title>
        <authorList>
            <person name="Harkess A."/>
            <person name="Zhou J."/>
            <person name="Xu C."/>
            <person name="Bowers J.E."/>
            <person name="Van der Hulst R."/>
            <person name="Ayyampalayam S."/>
            <person name="Mercati F."/>
            <person name="Riccardi P."/>
            <person name="McKain M.R."/>
            <person name="Kakrana A."/>
            <person name="Tang H."/>
            <person name="Ray J."/>
            <person name="Groenendijk J."/>
            <person name="Arikit S."/>
            <person name="Mathioni S.M."/>
            <person name="Nakano M."/>
            <person name="Shan H."/>
            <person name="Telgmann-Rauber A."/>
            <person name="Kanno A."/>
            <person name="Yue Z."/>
            <person name="Chen H."/>
            <person name="Li W."/>
            <person name="Chen Y."/>
            <person name="Xu X."/>
            <person name="Zhang Y."/>
            <person name="Luo S."/>
            <person name="Chen H."/>
            <person name="Gao J."/>
            <person name="Mao Z."/>
            <person name="Pires J.C."/>
            <person name="Luo M."/>
            <person name="Kudrna D."/>
            <person name="Wing R.A."/>
            <person name="Meyers B.C."/>
            <person name="Yi K."/>
            <person name="Kong H."/>
            <person name="Lavrijsen P."/>
            <person name="Sunseri F."/>
            <person name="Falavigna A."/>
            <person name="Ye Y."/>
            <person name="Leebens-Mack J.H."/>
            <person name="Chen G."/>
        </authorList>
    </citation>
    <scope>NUCLEOTIDE SEQUENCE [LARGE SCALE GENOMIC DNA]</scope>
    <source>
        <strain evidence="3">cv. DH0086</strain>
    </source>
</reference>
<evidence type="ECO:0000313" key="3">
    <source>
        <dbReference type="Proteomes" id="UP000243459"/>
    </source>
</evidence>
<sequence>MVYWSAAQEEWEELREPLAVMGPMPECPVCLECLVPEDTLWSAVATARKRQGPAAGDRLRCDIGGLRVASAQVDGRRRSGWRKRRVCRDGGRPAEKRPAEAGGSGGGKRLARKLVAEAAGRPVVDLNDGLKRWPVQGRKACADGGGGRARPGGGGRRRWKGPARRRAGR</sequence>
<evidence type="ECO:0000313" key="2">
    <source>
        <dbReference type="EMBL" id="ONK71051.1"/>
    </source>
</evidence>
<feature type="compositionally biased region" description="Basic residues" evidence="1">
    <location>
        <begin position="155"/>
        <end position="169"/>
    </location>
</feature>
<feature type="compositionally biased region" description="Basic and acidic residues" evidence="1">
    <location>
        <begin position="87"/>
        <end position="99"/>
    </location>
</feature>
<keyword evidence="3" id="KW-1185">Reference proteome</keyword>
<feature type="region of interest" description="Disordered" evidence="1">
    <location>
        <begin position="134"/>
        <end position="169"/>
    </location>
</feature>
<gene>
    <name evidence="2" type="ORF">A4U43_C04F4200</name>
</gene>
<evidence type="ECO:0000256" key="1">
    <source>
        <dbReference type="SAM" id="MobiDB-lite"/>
    </source>
</evidence>
<dbReference type="Gramene" id="ONK71051">
    <property type="protein sequence ID" value="ONK71051"/>
    <property type="gene ID" value="A4U43_C04F4200"/>
</dbReference>
<dbReference type="Proteomes" id="UP000243459">
    <property type="component" value="Chromosome 4"/>
</dbReference>
<organism evidence="2 3">
    <name type="scientific">Asparagus officinalis</name>
    <name type="common">Garden asparagus</name>
    <dbReference type="NCBI Taxonomy" id="4686"/>
    <lineage>
        <taxon>Eukaryota</taxon>
        <taxon>Viridiplantae</taxon>
        <taxon>Streptophyta</taxon>
        <taxon>Embryophyta</taxon>
        <taxon>Tracheophyta</taxon>
        <taxon>Spermatophyta</taxon>
        <taxon>Magnoliopsida</taxon>
        <taxon>Liliopsida</taxon>
        <taxon>Asparagales</taxon>
        <taxon>Asparagaceae</taxon>
        <taxon>Asparagoideae</taxon>
        <taxon>Asparagus</taxon>
    </lineage>
</organism>
<accession>A0A5P1F341</accession>